<reference evidence="11 12" key="1">
    <citation type="submission" date="2023-09" db="EMBL/GenBank/DDBJ databases">
        <authorList>
            <person name="Rey-Velasco X."/>
        </authorList>
    </citation>
    <scope>NUCLEOTIDE SEQUENCE [LARGE SCALE GENOMIC DNA]</scope>
    <source>
        <strain evidence="11 12">W345</strain>
    </source>
</reference>
<evidence type="ECO:0000256" key="3">
    <source>
        <dbReference type="ARBA" id="ARBA00022618"/>
    </source>
</evidence>
<accession>A0ABU2WKT9</accession>
<evidence type="ECO:0000256" key="2">
    <source>
        <dbReference type="ARBA" id="ARBA00022475"/>
    </source>
</evidence>
<dbReference type="GO" id="GO:0051301">
    <property type="term" value="P:cell division"/>
    <property type="evidence" value="ECO:0007669"/>
    <property type="project" value="UniProtKB-KW"/>
</dbReference>
<dbReference type="RefSeq" id="WP_311365910.1">
    <property type="nucleotide sequence ID" value="NZ_JAVRIC010000022.1"/>
</dbReference>
<keyword evidence="7 8" id="KW-0131">Cell cycle</keyword>
<evidence type="ECO:0000256" key="10">
    <source>
        <dbReference type="SAM" id="Coils"/>
    </source>
</evidence>
<keyword evidence="8" id="KW-0997">Cell inner membrane</keyword>
<comment type="subcellular location">
    <subcellularLocation>
        <location evidence="8">Cell inner membrane</location>
        <topology evidence="8">Single-pass type II membrane protein</topology>
    </subcellularLocation>
    <subcellularLocation>
        <location evidence="1">Cell membrane</location>
        <topology evidence="1">Single-pass type II membrane protein</topology>
    </subcellularLocation>
    <text evidence="8">Localizes to the division septum where it forms a ring structure.</text>
</comment>
<evidence type="ECO:0000313" key="11">
    <source>
        <dbReference type="EMBL" id="MDT0498498.1"/>
    </source>
</evidence>
<proteinExistence type="inferred from homology"/>
<comment type="subunit">
    <text evidence="8">Part of a complex composed of FtsB, FtsL and FtsQ.</text>
</comment>
<keyword evidence="3 8" id="KW-0132">Cell division</keyword>
<evidence type="ECO:0000256" key="5">
    <source>
        <dbReference type="ARBA" id="ARBA00022989"/>
    </source>
</evidence>
<keyword evidence="4 8" id="KW-0812">Transmembrane</keyword>
<evidence type="ECO:0000256" key="9">
    <source>
        <dbReference type="NCBIfam" id="TIGR02209"/>
    </source>
</evidence>
<keyword evidence="5 8" id="KW-1133">Transmembrane helix</keyword>
<comment type="similarity">
    <text evidence="8">Belongs to the FtsL family.</text>
</comment>
<dbReference type="PANTHER" id="PTHR37479">
    <property type="entry name" value="CELL DIVISION PROTEIN FTSL"/>
    <property type="match status" value="1"/>
</dbReference>
<name>A0ABU2WKT9_9GAMM</name>
<evidence type="ECO:0000313" key="12">
    <source>
        <dbReference type="Proteomes" id="UP001254608"/>
    </source>
</evidence>
<comment type="function">
    <text evidence="8">Essential cell division protein. May link together the upstream cell division proteins, which are predominantly cytoplasmic, with the downstream cell division proteins, which are predominantly periplasmic.</text>
</comment>
<feature type="coiled-coil region" evidence="10">
    <location>
        <begin position="21"/>
        <end position="55"/>
    </location>
</feature>
<dbReference type="NCBIfam" id="TIGR02209">
    <property type="entry name" value="ftsL_broad"/>
    <property type="match status" value="1"/>
</dbReference>
<dbReference type="InterPro" id="IPR011922">
    <property type="entry name" value="Cell_div_FtsL"/>
</dbReference>
<keyword evidence="6 8" id="KW-0472">Membrane</keyword>
<evidence type="ECO:0000256" key="1">
    <source>
        <dbReference type="ARBA" id="ARBA00004401"/>
    </source>
</evidence>
<gene>
    <name evidence="8 11" type="primary">ftsL</name>
    <name evidence="11" type="ORF">RM530_14190</name>
</gene>
<evidence type="ECO:0000256" key="4">
    <source>
        <dbReference type="ARBA" id="ARBA00022692"/>
    </source>
</evidence>
<evidence type="ECO:0000256" key="6">
    <source>
        <dbReference type="ARBA" id="ARBA00023136"/>
    </source>
</evidence>
<keyword evidence="10" id="KW-0175">Coiled coil</keyword>
<sequence length="97" mass="10624">MSSRPVQILLLLLVIGSALAVVEVKHENRGLVSELEALRSEHEQLRVEWSQLQLEEATQASHGRIEEAARGKLGMAEPQRYVIVERGAAAPRTGDGS</sequence>
<dbReference type="HAMAP" id="MF_00910">
    <property type="entry name" value="FtsL"/>
    <property type="match status" value="1"/>
</dbReference>
<dbReference type="Pfam" id="PF04999">
    <property type="entry name" value="FtsL"/>
    <property type="match status" value="1"/>
</dbReference>
<protein>
    <recommendedName>
        <fullName evidence="8 9">Cell division protein FtsL</fullName>
    </recommendedName>
</protein>
<evidence type="ECO:0000256" key="7">
    <source>
        <dbReference type="ARBA" id="ARBA00023306"/>
    </source>
</evidence>
<organism evidence="11 12">
    <name type="scientific">Banduia mediterranea</name>
    <dbReference type="NCBI Taxonomy" id="3075609"/>
    <lineage>
        <taxon>Bacteria</taxon>
        <taxon>Pseudomonadati</taxon>
        <taxon>Pseudomonadota</taxon>
        <taxon>Gammaproteobacteria</taxon>
        <taxon>Nevskiales</taxon>
        <taxon>Algiphilaceae</taxon>
        <taxon>Banduia</taxon>
    </lineage>
</organism>
<comment type="caution">
    <text evidence="11">The sequence shown here is derived from an EMBL/GenBank/DDBJ whole genome shotgun (WGS) entry which is preliminary data.</text>
</comment>
<keyword evidence="12" id="KW-1185">Reference proteome</keyword>
<evidence type="ECO:0000256" key="8">
    <source>
        <dbReference type="HAMAP-Rule" id="MF_00910"/>
    </source>
</evidence>
<keyword evidence="2 8" id="KW-1003">Cell membrane</keyword>
<dbReference type="EMBL" id="JAVRIC010000022">
    <property type="protein sequence ID" value="MDT0498498.1"/>
    <property type="molecule type" value="Genomic_DNA"/>
</dbReference>
<dbReference type="PANTHER" id="PTHR37479:SF1">
    <property type="entry name" value="CELL DIVISION PROTEIN FTSL"/>
    <property type="match status" value="1"/>
</dbReference>
<dbReference type="Proteomes" id="UP001254608">
    <property type="component" value="Unassembled WGS sequence"/>
</dbReference>